<accession>A0A2T4JA80</accession>
<feature type="chain" id="PRO_5015730725" evidence="1">
    <location>
        <begin position="21"/>
        <end position="138"/>
    </location>
</feature>
<sequence>MNFIKGSVLGLVFAAQVAGAASADVVYKCKIEDQRVNRGWIPNTVIVSHKPGAAEATVNDNGIMYKFGKPITVPVKAETAERLSLSWQIKLPAERGGGYLLTYSLSVFKSKKTAQVRALVHGYSRTMQSQGPCEVMKS</sequence>
<feature type="signal peptide" evidence="1">
    <location>
        <begin position="1"/>
        <end position="20"/>
    </location>
</feature>
<name>A0A2T4JA80_FUSBL</name>
<dbReference type="Proteomes" id="UP000241362">
    <property type="component" value="Unassembled WGS sequence"/>
</dbReference>
<dbReference type="EMBL" id="PZKE01000006">
    <property type="protein sequence ID" value="PTE14802.1"/>
    <property type="molecule type" value="Genomic_DNA"/>
</dbReference>
<evidence type="ECO:0000313" key="2">
    <source>
        <dbReference type="EMBL" id="PTE14802.1"/>
    </source>
</evidence>
<reference evidence="2 3" key="1">
    <citation type="submission" date="2018-03" db="EMBL/GenBank/DDBJ databases">
        <title>Rhodobacter blasticus.</title>
        <authorList>
            <person name="Meyer T.E."/>
            <person name="Miller S."/>
            <person name="Lodha T."/>
            <person name="Gandham S."/>
            <person name="Chintalapati S."/>
            <person name="Chintalapati V.R."/>
        </authorList>
    </citation>
    <scope>NUCLEOTIDE SEQUENCE [LARGE SCALE GENOMIC DNA]</scope>
    <source>
        <strain evidence="2 3">DSM 2131</strain>
    </source>
</reference>
<proteinExistence type="predicted"/>
<evidence type="ECO:0000313" key="3">
    <source>
        <dbReference type="Proteomes" id="UP000241362"/>
    </source>
</evidence>
<keyword evidence="1" id="KW-0732">Signal</keyword>
<dbReference type="RefSeq" id="WP_107673055.1">
    <property type="nucleotide sequence ID" value="NZ_PZKE01000006.1"/>
</dbReference>
<evidence type="ECO:0000256" key="1">
    <source>
        <dbReference type="SAM" id="SignalP"/>
    </source>
</evidence>
<dbReference type="AlphaFoldDB" id="A0A2T4JA80"/>
<gene>
    <name evidence="2" type="ORF">C5F44_08350</name>
</gene>
<comment type="caution">
    <text evidence="2">The sequence shown here is derived from an EMBL/GenBank/DDBJ whole genome shotgun (WGS) entry which is preliminary data.</text>
</comment>
<protein>
    <submittedName>
        <fullName evidence="2">Uncharacterized protein</fullName>
    </submittedName>
</protein>
<organism evidence="2 3">
    <name type="scientific">Fuscovulum blasticum DSM 2131</name>
    <dbReference type="NCBI Taxonomy" id="1188250"/>
    <lineage>
        <taxon>Bacteria</taxon>
        <taxon>Pseudomonadati</taxon>
        <taxon>Pseudomonadota</taxon>
        <taxon>Alphaproteobacteria</taxon>
        <taxon>Rhodobacterales</taxon>
        <taxon>Paracoccaceae</taxon>
        <taxon>Pseudogemmobacter</taxon>
    </lineage>
</organism>
<keyword evidence="3" id="KW-1185">Reference proteome</keyword>